<keyword evidence="5" id="KW-1185">Reference proteome</keyword>
<gene>
    <name evidence="4" type="ORF">JOE57_000551</name>
</gene>
<dbReference type="EMBL" id="JAFBCF010000001">
    <property type="protein sequence ID" value="MBM7797630.1"/>
    <property type="molecule type" value="Genomic_DNA"/>
</dbReference>
<accession>A0ABS2RF55</accession>
<dbReference type="SUPFAM" id="SSF51735">
    <property type="entry name" value="NAD(P)-binding Rossmann-fold domains"/>
    <property type="match status" value="1"/>
</dbReference>
<dbReference type="PANTHER" id="PTHR43818:SF11">
    <property type="entry name" value="BCDNA.GH03377"/>
    <property type="match status" value="1"/>
</dbReference>
<organism evidence="4 5">
    <name type="scientific">Microlunatus panaciterrae</name>
    <dbReference type="NCBI Taxonomy" id="400768"/>
    <lineage>
        <taxon>Bacteria</taxon>
        <taxon>Bacillati</taxon>
        <taxon>Actinomycetota</taxon>
        <taxon>Actinomycetes</taxon>
        <taxon>Propionibacteriales</taxon>
        <taxon>Propionibacteriaceae</taxon>
        <taxon>Microlunatus</taxon>
    </lineage>
</organism>
<comment type="caution">
    <text evidence="4">The sequence shown here is derived from an EMBL/GenBank/DDBJ whole genome shotgun (WGS) entry which is preliminary data.</text>
</comment>
<dbReference type="Gene3D" id="3.40.50.720">
    <property type="entry name" value="NAD(P)-binding Rossmann-like Domain"/>
    <property type="match status" value="1"/>
</dbReference>
<dbReference type="Proteomes" id="UP000704762">
    <property type="component" value="Unassembled WGS sequence"/>
</dbReference>
<dbReference type="InterPro" id="IPR000683">
    <property type="entry name" value="Gfo/Idh/MocA-like_OxRdtase_N"/>
</dbReference>
<evidence type="ECO:0000313" key="4">
    <source>
        <dbReference type="EMBL" id="MBM7797630.1"/>
    </source>
</evidence>
<dbReference type="PANTHER" id="PTHR43818">
    <property type="entry name" value="BCDNA.GH03377"/>
    <property type="match status" value="1"/>
</dbReference>
<evidence type="ECO:0000256" key="1">
    <source>
        <dbReference type="ARBA" id="ARBA00023002"/>
    </source>
</evidence>
<sequence>MGEAHTRAYARVLHHYPGLVVSPQLVVVADEVPGRAAEAAGRYGFEVATTDWREAITRADVAAVSVTAPNFLHRQIGEAVAQAGRHLWIEKPVGLHLADAQAVEAALRRQRLHSAVGFNYRHAPAVQAARELIADGRLGSITHASFRLLSDYAAHPDGALTWRYELARAGRGVLADLASHGADLAWHLLGPITEVVADTAIFLPKRQRPTGATTGHVRATGGETGAVENEDYLAGLLRFASGARANIEVSRVAVGEQNTYGFSVHGTSGAVAWDFRRLGELLVSTGTRYQDQSFERVLVGPGHGDYAAFQPGSGIAMSFDDLKVIEAAQFLRSIAEDEVHGPSIADAVRAAAVVQALGESADSGRWVKIDT</sequence>
<evidence type="ECO:0000259" key="3">
    <source>
        <dbReference type="Pfam" id="PF22725"/>
    </source>
</evidence>
<reference evidence="4 5" key="1">
    <citation type="submission" date="2021-01" db="EMBL/GenBank/DDBJ databases">
        <title>Sequencing the genomes of 1000 actinobacteria strains.</title>
        <authorList>
            <person name="Klenk H.-P."/>
        </authorList>
    </citation>
    <scope>NUCLEOTIDE SEQUENCE [LARGE SCALE GENOMIC DNA]</scope>
    <source>
        <strain evidence="4 5">DSM 18662</strain>
    </source>
</reference>
<dbReference type="Gene3D" id="3.30.360.10">
    <property type="entry name" value="Dihydrodipicolinate Reductase, domain 2"/>
    <property type="match status" value="1"/>
</dbReference>
<proteinExistence type="predicted"/>
<evidence type="ECO:0000259" key="2">
    <source>
        <dbReference type="Pfam" id="PF01408"/>
    </source>
</evidence>
<dbReference type="SUPFAM" id="SSF55347">
    <property type="entry name" value="Glyceraldehyde-3-phosphate dehydrogenase-like, C-terminal domain"/>
    <property type="match status" value="1"/>
</dbReference>
<protein>
    <submittedName>
        <fullName evidence="4">Dehydrogenase</fullName>
    </submittedName>
</protein>
<keyword evidence="1" id="KW-0560">Oxidoreductase</keyword>
<dbReference type="Pfam" id="PF22725">
    <property type="entry name" value="GFO_IDH_MocA_C3"/>
    <property type="match status" value="1"/>
</dbReference>
<feature type="domain" description="GFO/IDH/MocA-like oxidoreductase" evidence="3">
    <location>
        <begin position="126"/>
        <end position="271"/>
    </location>
</feature>
<dbReference type="Pfam" id="PF01408">
    <property type="entry name" value="GFO_IDH_MocA"/>
    <property type="match status" value="1"/>
</dbReference>
<evidence type="ECO:0000313" key="5">
    <source>
        <dbReference type="Proteomes" id="UP000704762"/>
    </source>
</evidence>
<dbReference type="InterPro" id="IPR050463">
    <property type="entry name" value="Gfo/Idh/MocA_oxidrdct_glycsds"/>
</dbReference>
<dbReference type="InterPro" id="IPR036291">
    <property type="entry name" value="NAD(P)-bd_dom_sf"/>
</dbReference>
<feature type="domain" description="Gfo/Idh/MocA-like oxidoreductase N-terminal" evidence="2">
    <location>
        <begin position="3"/>
        <end position="117"/>
    </location>
</feature>
<name>A0ABS2RF55_9ACTN</name>
<dbReference type="InterPro" id="IPR055170">
    <property type="entry name" value="GFO_IDH_MocA-like_dom"/>
</dbReference>